<evidence type="ECO:0000259" key="2">
    <source>
        <dbReference type="Pfam" id="PF20382"/>
    </source>
</evidence>
<gene>
    <name evidence="3" type="ORF">A2042_08330</name>
</gene>
<name>A0A1F7RDK8_9BACT</name>
<accession>A0A1F7RDK8</accession>
<dbReference type="Pfam" id="PF20382">
    <property type="entry name" value="DUF6677"/>
    <property type="match status" value="1"/>
</dbReference>
<feature type="domain" description="DUF6677" evidence="2">
    <location>
        <begin position="35"/>
        <end position="160"/>
    </location>
</feature>
<keyword evidence="1" id="KW-1133">Transmembrane helix</keyword>
<evidence type="ECO:0000313" key="3">
    <source>
        <dbReference type="EMBL" id="OGL39619.1"/>
    </source>
</evidence>
<evidence type="ECO:0000256" key="1">
    <source>
        <dbReference type="SAM" id="Phobius"/>
    </source>
</evidence>
<dbReference type="Proteomes" id="UP000178526">
    <property type="component" value="Unassembled WGS sequence"/>
</dbReference>
<feature type="transmembrane region" description="Helical" evidence="1">
    <location>
        <begin position="31"/>
        <end position="49"/>
    </location>
</feature>
<feature type="transmembrane region" description="Helical" evidence="1">
    <location>
        <begin position="91"/>
        <end position="114"/>
    </location>
</feature>
<proteinExistence type="predicted"/>
<feature type="transmembrane region" description="Helical" evidence="1">
    <location>
        <begin position="55"/>
        <end position="79"/>
    </location>
</feature>
<organism evidence="3 4">
    <name type="scientific">Candidatus Schekmanbacteria bacterium GWA2_38_11</name>
    <dbReference type="NCBI Taxonomy" id="1817876"/>
    <lineage>
        <taxon>Bacteria</taxon>
        <taxon>Candidatus Schekmaniibacteriota</taxon>
    </lineage>
</organism>
<dbReference type="InterPro" id="IPR046499">
    <property type="entry name" value="DUF6677"/>
</dbReference>
<protein>
    <recommendedName>
        <fullName evidence="2">DUF6677 domain-containing protein</fullName>
    </recommendedName>
</protein>
<keyword evidence="1" id="KW-0812">Transmembrane</keyword>
<comment type="caution">
    <text evidence="3">The sequence shown here is derived from an EMBL/GenBank/DDBJ whole genome shotgun (WGS) entry which is preliminary data.</text>
</comment>
<feature type="transmembrane region" description="Helical" evidence="1">
    <location>
        <begin position="134"/>
        <end position="154"/>
    </location>
</feature>
<evidence type="ECO:0000313" key="4">
    <source>
        <dbReference type="Proteomes" id="UP000178526"/>
    </source>
</evidence>
<dbReference type="EMBL" id="MGDB01000114">
    <property type="protein sequence ID" value="OGL39619.1"/>
    <property type="molecule type" value="Genomic_DNA"/>
</dbReference>
<sequence>MQKKYHNVKKLDLRRLILEECVERISEKKSLLMTFVLAFLFPGGGHFYLGKRGRSAIIFLFLTALSFAGLQFFGTFFIPQGEMSDQVFSKIFIFLSVIVQLFNGIFYLILAGFKMTIHMPHINATVGMPGMSEIGGTFIIISGLLNMLIMMDAYDIAVGKKG</sequence>
<reference evidence="3 4" key="1">
    <citation type="journal article" date="2016" name="Nat. Commun.">
        <title>Thousands of microbial genomes shed light on interconnected biogeochemical processes in an aquifer system.</title>
        <authorList>
            <person name="Anantharaman K."/>
            <person name="Brown C.T."/>
            <person name="Hug L.A."/>
            <person name="Sharon I."/>
            <person name="Castelle C.J."/>
            <person name="Probst A.J."/>
            <person name="Thomas B.C."/>
            <person name="Singh A."/>
            <person name="Wilkins M.J."/>
            <person name="Karaoz U."/>
            <person name="Brodie E.L."/>
            <person name="Williams K.H."/>
            <person name="Hubbard S.S."/>
            <person name="Banfield J.F."/>
        </authorList>
    </citation>
    <scope>NUCLEOTIDE SEQUENCE [LARGE SCALE GENOMIC DNA]</scope>
</reference>
<keyword evidence="1" id="KW-0472">Membrane</keyword>
<dbReference type="AlphaFoldDB" id="A0A1F7RDK8"/>